<dbReference type="InterPro" id="IPR004482">
    <property type="entry name" value="Mg_chelat-rel"/>
</dbReference>
<sequence length="516" mass="54145">MLASTWSVALVGVEGRMVQVEADIGGGLPKTVLIGLPDAALYQSRDRCKAAVSNSGHTWPVALLTINLSPAALPKTGSHYDLAIAAAVLAASGIVPLEALSRTALLGELGLDGRLRPVPGVLPATLAAARAGFTRVIVPLRQAPEASLVDGVDVLGFASLSQLVAELRGDPVPLVDPVELTVTTSPDDRAGVLDLADVVGQEEAKWALEVAAAGRHHMFLHGPPGAGKTMLASRLPGLLPDLEPADALEVSAVHSLAGFDLSGGLMTRPPYVDPHHSASVASIVGGGPRIARPGAISRAHRGVLFLDEAPEFAPQVLDALRTPLEAGTVSIARSELNTRFPAAFQLVLAANPCPCGMAATPGAECRCPPTSVRRYADKISGPVRDRVDIAQAFLPLRRSHLKAAGSDSEPSARVAERVVEARGRQQNRLRGTPWRTNGEVPGPYLRRGLPPPHGAQLAWDALDRGRLSARGVDKVFRLAWSVADLAGRDRPSRDDTALALAMRRGEQPGTLTREVG</sequence>
<dbReference type="EMBL" id="JACHZG010000001">
    <property type="protein sequence ID" value="MBB3326181.1"/>
    <property type="molecule type" value="Genomic_DNA"/>
</dbReference>
<dbReference type="InterPro" id="IPR027417">
    <property type="entry name" value="P-loop_NTPase"/>
</dbReference>
<dbReference type="PANTHER" id="PTHR32039">
    <property type="entry name" value="MAGNESIUM-CHELATASE SUBUNIT CHLI"/>
    <property type="match status" value="1"/>
</dbReference>
<accession>A0A7W5P6S6</accession>
<dbReference type="InterPro" id="IPR045006">
    <property type="entry name" value="CHLI-like"/>
</dbReference>
<gene>
    <name evidence="4" type="ORF">FHX39_001125</name>
</gene>
<dbReference type="SMART" id="SM00382">
    <property type="entry name" value="AAA"/>
    <property type="match status" value="1"/>
</dbReference>
<dbReference type="Gene3D" id="3.30.230.10">
    <property type="match status" value="1"/>
</dbReference>
<dbReference type="Pfam" id="PF13541">
    <property type="entry name" value="ChlI"/>
    <property type="match status" value="1"/>
</dbReference>
<dbReference type="CDD" id="cd00009">
    <property type="entry name" value="AAA"/>
    <property type="match status" value="1"/>
</dbReference>
<dbReference type="Pfam" id="PF13335">
    <property type="entry name" value="Mg_chelatase_C"/>
    <property type="match status" value="1"/>
</dbReference>
<dbReference type="InterPro" id="IPR000523">
    <property type="entry name" value="Mg_chelatse_chII-like_cat_dom"/>
</dbReference>
<dbReference type="AlphaFoldDB" id="A0A7W5P6S6"/>
<dbReference type="RefSeq" id="WP_183337172.1">
    <property type="nucleotide sequence ID" value="NZ_JACHZG010000001.1"/>
</dbReference>
<dbReference type="Proteomes" id="UP000565572">
    <property type="component" value="Unassembled WGS sequence"/>
</dbReference>
<dbReference type="SUPFAM" id="SSF54211">
    <property type="entry name" value="Ribosomal protein S5 domain 2-like"/>
    <property type="match status" value="1"/>
</dbReference>
<feature type="region of interest" description="Disordered" evidence="2">
    <location>
        <begin position="420"/>
        <end position="451"/>
    </location>
</feature>
<dbReference type="Gene3D" id="3.40.50.300">
    <property type="entry name" value="P-loop containing nucleotide triphosphate hydrolases"/>
    <property type="match status" value="1"/>
</dbReference>
<feature type="domain" description="AAA+ ATPase" evidence="3">
    <location>
        <begin position="214"/>
        <end position="397"/>
    </location>
</feature>
<name>A0A7W5P6S6_9ACTN</name>
<dbReference type="GO" id="GO:0005524">
    <property type="term" value="F:ATP binding"/>
    <property type="evidence" value="ECO:0007669"/>
    <property type="project" value="InterPro"/>
</dbReference>
<dbReference type="InterPro" id="IPR025158">
    <property type="entry name" value="Mg_chelat-rel_C"/>
</dbReference>
<evidence type="ECO:0000313" key="5">
    <source>
        <dbReference type="Proteomes" id="UP000565572"/>
    </source>
</evidence>
<dbReference type="PANTHER" id="PTHR32039:SF7">
    <property type="entry name" value="COMPETENCE PROTEIN COMM"/>
    <property type="match status" value="1"/>
</dbReference>
<dbReference type="NCBIfam" id="TIGR00368">
    <property type="entry name" value="YifB family Mg chelatase-like AAA ATPase"/>
    <property type="match status" value="1"/>
</dbReference>
<protein>
    <submittedName>
        <fullName evidence="4">Magnesium chelatase family protein</fullName>
    </submittedName>
</protein>
<dbReference type="InterPro" id="IPR014721">
    <property type="entry name" value="Ribsml_uS5_D2-typ_fold_subgr"/>
</dbReference>
<dbReference type="SUPFAM" id="SSF52540">
    <property type="entry name" value="P-loop containing nucleoside triphosphate hydrolases"/>
    <property type="match status" value="1"/>
</dbReference>
<reference evidence="4 5" key="1">
    <citation type="submission" date="2020-08" db="EMBL/GenBank/DDBJ databases">
        <title>Sequencing the genomes of 1000 actinobacteria strains.</title>
        <authorList>
            <person name="Klenk H.-P."/>
        </authorList>
    </citation>
    <scope>NUCLEOTIDE SEQUENCE [LARGE SCALE GENOMIC DNA]</scope>
    <source>
        <strain evidence="4 5">DSM 11053</strain>
    </source>
</reference>
<proteinExistence type="inferred from homology"/>
<dbReference type="Pfam" id="PF01078">
    <property type="entry name" value="Mg_chelatase"/>
    <property type="match status" value="1"/>
</dbReference>
<evidence type="ECO:0000256" key="2">
    <source>
        <dbReference type="SAM" id="MobiDB-lite"/>
    </source>
</evidence>
<organism evidence="4 5">
    <name type="scientific">Microlunatus antarcticus</name>
    <dbReference type="NCBI Taxonomy" id="53388"/>
    <lineage>
        <taxon>Bacteria</taxon>
        <taxon>Bacillati</taxon>
        <taxon>Actinomycetota</taxon>
        <taxon>Actinomycetes</taxon>
        <taxon>Propionibacteriales</taxon>
        <taxon>Propionibacteriaceae</taxon>
        <taxon>Microlunatus</taxon>
    </lineage>
</organism>
<comment type="caution">
    <text evidence="4">The sequence shown here is derived from an EMBL/GenBank/DDBJ whole genome shotgun (WGS) entry which is preliminary data.</text>
</comment>
<comment type="similarity">
    <text evidence="1">Belongs to the Mg-chelatase subunits D/I family. ComM subfamily.</text>
</comment>
<evidence type="ECO:0000256" key="1">
    <source>
        <dbReference type="ARBA" id="ARBA00006354"/>
    </source>
</evidence>
<evidence type="ECO:0000259" key="3">
    <source>
        <dbReference type="SMART" id="SM00382"/>
    </source>
</evidence>
<keyword evidence="5" id="KW-1185">Reference proteome</keyword>
<dbReference type="InterPro" id="IPR020568">
    <property type="entry name" value="Ribosomal_Su5_D2-typ_SF"/>
</dbReference>
<dbReference type="InterPro" id="IPR003593">
    <property type="entry name" value="AAA+_ATPase"/>
</dbReference>
<evidence type="ECO:0000313" key="4">
    <source>
        <dbReference type="EMBL" id="MBB3326181.1"/>
    </source>
</evidence>